<dbReference type="Proteomes" id="UP000324800">
    <property type="component" value="Unassembled WGS sequence"/>
</dbReference>
<sequence>SEVYENEDETVKCTSRWNQLSAEIKETKVKLSREKDQLISEKIKQLEKQKEAQIKSDKEKDKMNRIEEHLRQKEKEWEV</sequence>
<feature type="non-terminal residue" evidence="2">
    <location>
        <position position="1"/>
    </location>
</feature>
<name>A0A5J4U397_9EUKA</name>
<reference evidence="2 3" key="1">
    <citation type="submission" date="2019-03" db="EMBL/GenBank/DDBJ databases">
        <title>Single cell metagenomics reveals metabolic interactions within the superorganism composed of flagellate Streblomastix strix and complex community of Bacteroidetes bacteria on its surface.</title>
        <authorList>
            <person name="Treitli S.C."/>
            <person name="Kolisko M."/>
            <person name="Husnik F."/>
            <person name="Keeling P."/>
            <person name="Hampl V."/>
        </authorList>
    </citation>
    <scope>NUCLEOTIDE SEQUENCE [LARGE SCALE GENOMIC DNA]</scope>
    <source>
        <strain evidence="2">ST1C</strain>
    </source>
</reference>
<proteinExistence type="predicted"/>
<protein>
    <submittedName>
        <fullName evidence="2">Uncharacterized protein</fullName>
    </submittedName>
</protein>
<gene>
    <name evidence="2" type="ORF">EZS28_039619</name>
</gene>
<organism evidence="2 3">
    <name type="scientific">Streblomastix strix</name>
    <dbReference type="NCBI Taxonomy" id="222440"/>
    <lineage>
        <taxon>Eukaryota</taxon>
        <taxon>Metamonada</taxon>
        <taxon>Preaxostyla</taxon>
        <taxon>Oxymonadida</taxon>
        <taxon>Streblomastigidae</taxon>
        <taxon>Streblomastix</taxon>
    </lineage>
</organism>
<dbReference type="EMBL" id="SNRW01021146">
    <property type="protein sequence ID" value="KAA6364854.1"/>
    <property type="molecule type" value="Genomic_DNA"/>
</dbReference>
<dbReference type="AlphaFoldDB" id="A0A5J4U397"/>
<evidence type="ECO:0000256" key="1">
    <source>
        <dbReference type="SAM" id="MobiDB-lite"/>
    </source>
</evidence>
<evidence type="ECO:0000313" key="3">
    <source>
        <dbReference type="Proteomes" id="UP000324800"/>
    </source>
</evidence>
<evidence type="ECO:0000313" key="2">
    <source>
        <dbReference type="EMBL" id="KAA6364854.1"/>
    </source>
</evidence>
<comment type="caution">
    <text evidence="2">The sequence shown here is derived from an EMBL/GenBank/DDBJ whole genome shotgun (WGS) entry which is preliminary data.</text>
</comment>
<feature type="region of interest" description="Disordered" evidence="1">
    <location>
        <begin position="49"/>
        <end position="79"/>
    </location>
</feature>
<accession>A0A5J4U397</accession>